<comment type="caution">
    <text evidence="3">The sequence shown here is derived from an EMBL/GenBank/DDBJ whole genome shotgun (WGS) entry which is preliminary data.</text>
</comment>
<name>A0A937L296_9PROT</name>
<dbReference type="EMBL" id="JADHOK010000001">
    <property type="protein sequence ID" value="MBL6761111.1"/>
    <property type="molecule type" value="Genomic_DNA"/>
</dbReference>
<feature type="transmembrane region" description="Helical" evidence="1">
    <location>
        <begin position="63"/>
        <end position="84"/>
    </location>
</feature>
<keyword evidence="1" id="KW-0812">Transmembrane</keyword>
<evidence type="ECO:0000313" key="4">
    <source>
        <dbReference type="Proteomes" id="UP000785783"/>
    </source>
</evidence>
<keyword evidence="2" id="KW-0732">Signal</keyword>
<evidence type="ECO:0000313" key="3">
    <source>
        <dbReference type="EMBL" id="MBL6761111.1"/>
    </source>
</evidence>
<dbReference type="InterPro" id="IPR047773">
    <property type="entry name" value="YHYH_dom_bact"/>
</dbReference>
<dbReference type="AlphaFoldDB" id="A0A937L296"/>
<proteinExistence type="predicted"/>
<keyword evidence="1" id="KW-0472">Membrane</keyword>
<dbReference type="Proteomes" id="UP000785783">
    <property type="component" value="Unassembled WGS sequence"/>
</dbReference>
<protein>
    <submittedName>
        <fullName evidence="3">YHYH domain-containing protein</fullName>
    </submittedName>
</protein>
<organism evidence="3 4">
    <name type="scientific">PS1 clade bacterium</name>
    <dbReference type="NCBI Taxonomy" id="2175152"/>
    <lineage>
        <taxon>Bacteria</taxon>
        <taxon>Pseudomonadati</taxon>
        <taxon>Pseudomonadota</taxon>
        <taxon>Alphaproteobacteria</taxon>
        <taxon>PS1 clade</taxon>
    </lineage>
</organism>
<sequence>MTRILTIIALLFATPALAHSGRTDSSGGHKCYTNCSDYSLSYGEYHYHGGVGGRSSSSGISDWQFLVSLFWPALFVFIIIKIIIDNNRKAKVLREYREKREKKED</sequence>
<reference evidence="3" key="1">
    <citation type="submission" date="2020-10" db="EMBL/GenBank/DDBJ databases">
        <title>Microbiome of the Black Sea water column analyzed by genome centric metagenomics.</title>
        <authorList>
            <person name="Cabello-Yeves P.J."/>
            <person name="Callieri C."/>
            <person name="Picazo A."/>
            <person name="Mehrshad M."/>
            <person name="Haro-Moreno J.M."/>
            <person name="Roda-Garcia J."/>
            <person name="Dzembekova N."/>
            <person name="Slabakova V."/>
            <person name="Slabakova N."/>
            <person name="Moncheva S."/>
            <person name="Rodriguez-Valera F."/>
        </authorList>
    </citation>
    <scope>NUCLEOTIDE SEQUENCE</scope>
    <source>
        <strain evidence="3">BS307-5m-G5</strain>
    </source>
</reference>
<evidence type="ECO:0000256" key="2">
    <source>
        <dbReference type="SAM" id="SignalP"/>
    </source>
</evidence>
<feature type="chain" id="PRO_5037257118" evidence="2">
    <location>
        <begin position="19"/>
        <end position="105"/>
    </location>
</feature>
<keyword evidence="1" id="KW-1133">Transmembrane helix</keyword>
<gene>
    <name evidence="3" type="ORF">ISQ19_00265</name>
</gene>
<dbReference type="NCBIfam" id="NF033223">
    <property type="entry name" value="YHYH_alt"/>
    <property type="match status" value="1"/>
</dbReference>
<evidence type="ECO:0000256" key="1">
    <source>
        <dbReference type="SAM" id="Phobius"/>
    </source>
</evidence>
<feature type="signal peptide" evidence="2">
    <location>
        <begin position="1"/>
        <end position="18"/>
    </location>
</feature>
<accession>A0A937L296</accession>